<organism evidence="3">
    <name type="scientific">Streptomyces sp. NBC_00119</name>
    <dbReference type="NCBI Taxonomy" id="2975659"/>
    <lineage>
        <taxon>Bacteria</taxon>
        <taxon>Bacillati</taxon>
        <taxon>Actinomycetota</taxon>
        <taxon>Actinomycetes</taxon>
        <taxon>Kitasatosporales</taxon>
        <taxon>Streptomycetaceae</taxon>
        <taxon>Streptomyces</taxon>
    </lineage>
</organism>
<evidence type="ECO:0000259" key="2">
    <source>
        <dbReference type="PROSITE" id="PS51078"/>
    </source>
</evidence>
<evidence type="ECO:0000256" key="1">
    <source>
        <dbReference type="SAM" id="MobiDB-lite"/>
    </source>
</evidence>
<evidence type="ECO:0000313" key="3">
    <source>
        <dbReference type="EMBL" id="WTS10285.1"/>
    </source>
</evidence>
<feature type="domain" description="IclR-ED" evidence="2">
    <location>
        <begin position="1"/>
        <end position="109"/>
    </location>
</feature>
<reference evidence="3" key="1">
    <citation type="submission" date="2022-10" db="EMBL/GenBank/DDBJ databases">
        <title>The complete genomes of actinobacterial strains from the NBC collection.</title>
        <authorList>
            <person name="Joergensen T.S."/>
            <person name="Alvarez Arevalo M."/>
            <person name="Sterndorff E.B."/>
            <person name="Faurdal D."/>
            <person name="Vuksanovic O."/>
            <person name="Mourched A.-S."/>
            <person name="Charusanti P."/>
            <person name="Shaw S."/>
            <person name="Blin K."/>
            <person name="Weber T."/>
        </authorList>
    </citation>
    <scope>NUCLEOTIDE SEQUENCE</scope>
    <source>
        <strain evidence="3">NBC_00119</strain>
    </source>
</reference>
<dbReference type="AlphaFoldDB" id="A0AAU1TXZ2"/>
<feature type="region of interest" description="Disordered" evidence="1">
    <location>
        <begin position="1"/>
        <end position="35"/>
    </location>
</feature>
<dbReference type="Pfam" id="PF01614">
    <property type="entry name" value="IclR_C"/>
    <property type="match status" value="1"/>
</dbReference>
<gene>
    <name evidence="3" type="ORF">OHU69_03875</name>
</gene>
<dbReference type="InterPro" id="IPR029016">
    <property type="entry name" value="GAF-like_dom_sf"/>
</dbReference>
<sequence length="124" mass="12956">MCPPIPSTGGTSDLVQDHAIDSDEPGQKDDDVRTPADLRRLLAEVRRGDYAVGHQSRPWQMSTVAAPVRDGDEVAAALSVVAPGTGAPNAGYGPALRATARAVSRRLAEDGGRAMPSRGADARR</sequence>
<dbReference type="EMBL" id="CP108195">
    <property type="protein sequence ID" value="WTS10285.1"/>
    <property type="molecule type" value="Genomic_DNA"/>
</dbReference>
<accession>A0AAU1TXZ2</accession>
<proteinExistence type="predicted"/>
<dbReference type="PROSITE" id="PS51078">
    <property type="entry name" value="ICLR_ED"/>
    <property type="match status" value="1"/>
</dbReference>
<name>A0AAU1TXZ2_9ACTN</name>
<protein>
    <recommendedName>
        <fullName evidence="2">IclR-ED domain-containing protein</fullName>
    </recommendedName>
</protein>
<dbReference type="Gene3D" id="3.30.450.40">
    <property type="match status" value="1"/>
</dbReference>
<feature type="compositionally biased region" description="Basic and acidic residues" evidence="1">
    <location>
        <begin position="15"/>
        <end position="35"/>
    </location>
</feature>
<dbReference type="InterPro" id="IPR014757">
    <property type="entry name" value="Tscrpt_reg_IclR_C"/>
</dbReference>
<dbReference type="SUPFAM" id="SSF55781">
    <property type="entry name" value="GAF domain-like"/>
    <property type="match status" value="1"/>
</dbReference>